<dbReference type="GO" id="GO:0008684">
    <property type="term" value="F:2-oxopent-4-enoate hydratase activity"/>
    <property type="evidence" value="ECO:0007669"/>
    <property type="project" value="TreeGrafter"/>
</dbReference>
<dbReference type="GO" id="GO:0005737">
    <property type="term" value="C:cytoplasm"/>
    <property type="evidence" value="ECO:0007669"/>
    <property type="project" value="TreeGrafter"/>
</dbReference>
<dbReference type="SUPFAM" id="SSF56529">
    <property type="entry name" value="FAH"/>
    <property type="match status" value="1"/>
</dbReference>
<dbReference type="RefSeq" id="WP_089015601.1">
    <property type="nucleotide sequence ID" value="NZ_LT607754.1"/>
</dbReference>
<evidence type="ECO:0000256" key="1">
    <source>
        <dbReference type="ARBA" id="ARBA00023239"/>
    </source>
</evidence>
<reference evidence="4" key="1">
    <citation type="submission" date="2016-06" db="EMBL/GenBank/DDBJ databases">
        <authorList>
            <person name="Varghese N."/>
            <person name="Submissions Spin"/>
        </authorList>
    </citation>
    <scope>NUCLEOTIDE SEQUENCE [LARGE SCALE GENOMIC DNA]</scope>
    <source>
        <strain evidence="4">DSM 43819</strain>
    </source>
</reference>
<evidence type="ECO:0000313" key="3">
    <source>
        <dbReference type="EMBL" id="SCG77991.1"/>
    </source>
</evidence>
<dbReference type="OrthoDB" id="9792137at2"/>
<keyword evidence="1" id="KW-0456">Lyase</keyword>
<feature type="domain" description="Fumarylacetoacetase-like C-terminal" evidence="2">
    <location>
        <begin position="78"/>
        <end position="254"/>
    </location>
</feature>
<dbReference type="Proteomes" id="UP000198221">
    <property type="component" value="Chromosome I"/>
</dbReference>
<evidence type="ECO:0000259" key="2">
    <source>
        <dbReference type="Pfam" id="PF01557"/>
    </source>
</evidence>
<dbReference type="AlphaFoldDB" id="A0A1C5K5W5"/>
<dbReference type="Gene3D" id="3.90.850.10">
    <property type="entry name" value="Fumarylacetoacetase-like, C-terminal domain"/>
    <property type="match status" value="1"/>
</dbReference>
<name>A0A1C5K5W5_9ACTN</name>
<dbReference type="Pfam" id="PF01557">
    <property type="entry name" value="FAA_hydrolase"/>
    <property type="match status" value="1"/>
</dbReference>
<evidence type="ECO:0000313" key="4">
    <source>
        <dbReference type="Proteomes" id="UP000198221"/>
    </source>
</evidence>
<dbReference type="EMBL" id="LT607754">
    <property type="protein sequence ID" value="SCG77991.1"/>
    <property type="molecule type" value="Genomic_DNA"/>
</dbReference>
<organism evidence="3 4">
    <name type="scientific">Micromonospora inositola</name>
    <dbReference type="NCBI Taxonomy" id="47865"/>
    <lineage>
        <taxon>Bacteria</taxon>
        <taxon>Bacillati</taxon>
        <taxon>Actinomycetota</taxon>
        <taxon>Actinomycetes</taxon>
        <taxon>Micromonosporales</taxon>
        <taxon>Micromonosporaceae</taxon>
        <taxon>Micromonospora</taxon>
    </lineage>
</organism>
<dbReference type="PANTHER" id="PTHR30143:SF0">
    <property type="entry name" value="2-KETO-4-PENTENOATE HYDRATASE"/>
    <property type="match status" value="1"/>
</dbReference>
<proteinExistence type="predicted"/>
<protein>
    <submittedName>
        <fullName evidence="3">2-keto-4-pentenoate hydratase</fullName>
    </submittedName>
</protein>
<sequence>MSAVDTAITRLATAAIERRPCEPVRDVLPVGDVETAYAVQSALIARRTAAGARNVGRKIGLTNPKVQAQLGVDQPDFGVLLDDMACPQDQAVDITRLLQPKIEAEIAFVLDADLDSESITDADVAAATGYVVAALEIVDSRIDGWDISIVDTIADNASSGLFVLGDQHVSLDGLDLAAASMTMDKDGQPATTGTGADCLGSPLTAVAWLANTARAYGAPLRAGDIILSGALGPMVTVEPDSTFTADITGIGAVTVAFSRP</sequence>
<dbReference type="PANTHER" id="PTHR30143">
    <property type="entry name" value="ACID HYDRATASE"/>
    <property type="match status" value="1"/>
</dbReference>
<accession>A0A1C5K5W5</accession>
<dbReference type="InterPro" id="IPR011234">
    <property type="entry name" value="Fumarylacetoacetase-like_C"/>
</dbReference>
<keyword evidence="4" id="KW-1185">Reference proteome</keyword>
<dbReference type="InterPro" id="IPR036663">
    <property type="entry name" value="Fumarylacetoacetase_C_sf"/>
</dbReference>
<dbReference type="InterPro" id="IPR050772">
    <property type="entry name" value="Hydratase-Decarb/MhpD_sf"/>
</dbReference>
<gene>
    <name evidence="3" type="ORF">GA0070613_6433</name>
</gene>